<feature type="transmembrane region" description="Helical" evidence="1">
    <location>
        <begin position="315"/>
        <end position="334"/>
    </location>
</feature>
<dbReference type="Proteomes" id="UP001215598">
    <property type="component" value="Unassembled WGS sequence"/>
</dbReference>
<reference evidence="2" key="1">
    <citation type="submission" date="2023-03" db="EMBL/GenBank/DDBJ databases">
        <title>Massive genome expansion in bonnet fungi (Mycena s.s.) driven by repeated elements and novel gene families across ecological guilds.</title>
        <authorList>
            <consortium name="Lawrence Berkeley National Laboratory"/>
            <person name="Harder C.B."/>
            <person name="Miyauchi S."/>
            <person name="Viragh M."/>
            <person name="Kuo A."/>
            <person name="Thoen E."/>
            <person name="Andreopoulos B."/>
            <person name="Lu D."/>
            <person name="Skrede I."/>
            <person name="Drula E."/>
            <person name="Henrissat B."/>
            <person name="Morin E."/>
            <person name="Kohler A."/>
            <person name="Barry K."/>
            <person name="LaButti K."/>
            <person name="Morin E."/>
            <person name="Salamov A."/>
            <person name="Lipzen A."/>
            <person name="Mereny Z."/>
            <person name="Hegedus B."/>
            <person name="Baldrian P."/>
            <person name="Stursova M."/>
            <person name="Weitz H."/>
            <person name="Taylor A."/>
            <person name="Grigoriev I.V."/>
            <person name="Nagy L.G."/>
            <person name="Martin F."/>
            <person name="Kauserud H."/>
        </authorList>
    </citation>
    <scope>NUCLEOTIDE SEQUENCE</scope>
    <source>
        <strain evidence="2">CBHHK182m</strain>
    </source>
</reference>
<dbReference type="EMBL" id="JARKIB010000022">
    <property type="protein sequence ID" value="KAJ7767296.1"/>
    <property type="molecule type" value="Genomic_DNA"/>
</dbReference>
<evidence type="ECO:0000313" key="3">
    <source>
        <dbReference type="Proteomes" id="UP001215598"/>
    </source>
</evidence>
<feature type="transmembrane region" description="Helical" evidence="1">
    <location>
        <begin position="254"/>
        <end position="274"/>
    </location>
</feature>
<gene>
    <name evidence="2" type="ORF">B0H16DRAFT_355307</name>
</gene>
<feature type="transmembrane region" description="Helical" evidence="1">
    <location>
        <begin position="135"/>
        <end position="154"/>
    </location>
</feature>
<name>A0AAD7JNX3_9AGAR</name>
<accession>A0AAD7JNX3</accession>
<keyword evidence="1" id="KW-0472">Membrane</keyword>
<comment type="caution">
    <text evidence="2">The sequence shown here is derived from an EMBL/GenBank/DDBJ whole genome shotgun (WGS) entry which is preliminary data.</text>
</comment>
<evidence type="ECO:0000313" key="2">
    <source>
        <dbReference type="EMBL" id="KAJ7767296.1"/>
    </source>
</evidence>
<feature type="transmembrane region" description="Helical" evidence="1">
    <location>
        <begin position="161"/>
        <end position="187"/>
    </location>
</feature>
<keyword evidence="1" id="KW-0812">Transmembrane</keyword>
<dbReference type="AlphaFoldDB" id="A0AAD7JNX3"/>
<feature type="transmembrane region" description="Helical" evidence="1">
    <location>
        <begin position="207"/>
        <end position="229"/>
    </location>
</feature>
<proteinExistence type="predicted"/>
<keyword evidence="3" id="KW-1185">Reference proteome</keyword>
<sequence length="397" mass="44084">MVAGYITITNNFGPLTFVMAPDEISTLQEIGQDVVRNFVAITNETLLLTIYGVLVIRAGFVLLKREKRRIRVYVLTMAAILTMFITAVVLWTLDLANFIMEPKVTLIEGPGEPIESKLGSALGFIFRLAAAQDALYAYMSLLGDATIIHRIWILRAYYRPWIVLVPCAFLCGSLVATIMLTYCVGKIGSAIVLGNFENPAFCRNVQTVTYVMPCVTTAVATSLIGFVTWKYRTSNLANGVMVGRKSTTTQGERILVLLVESGLLYFIFFAIQVIEDVPQVHGWIESHTGLSFAFTMYSYCSSVIVVRDYTCSENFYTLIIYCQGIYPTIIVLLAHSRPTTRDGGSAPTSSSRMTRMNVSPHQMSTTFQLGTSDEIELDVVLRAEKEEPVKRASFPTV</sequence>
<feature type="transmembrane region" description="Helical" evidence="1">
    <location>
        <begin position="45"/>
        <end position="63"/>
    </location>
</feature>
<organism evidence="2 3">
    <name type="scientific">Mycena metata</name>
    <dbReference type="NCBI Taxonomy" id="1033252"/>
    <lineage>
        <taxon>Eukaryota</taxon>
        <taxon>Fungi</taxon>
        <taxon>Dikarya</taxon>
        <taxon>Basidiomycota</taxon>
        <taxon>Agaricomycotina</taxon>
        <taxon>Agaricomycetes</taxon>
        <taxon>Agaricomycetidae</taxon>
        <taxon>Agaricales</taxon>
        <taxon>Marasmiineae</taxon>
        <taxon>Mycenaceae</taxon>
        <taxon>Mycena</taxon>
    </lineage>
</organism>
<evidence type="ECO:0000256" key="1">
    <source>
        <dbReference type="SAM" id="Phobius"/>
    </source>
</evidence>
<feature type="transmembrane region" description="Helical" evidence="1">
    <location>
        <begin position="70"/>
        <end position="93"/>
    </location>
</feature>
<keyword evidence="1" id="KW-1133">Transmembrane helix</keyword>
<protein>
    <submittedName>
        <fullName evidence="2">Uncharacterized protein</fullName>
    </submittedName>
</protein>